<accession>A0A2T9WUS2</accession>
<feature type="transmembrane region" description="Helical" evidence="1">
    <location>
        <begin position="523"/>
        <end position="543"/>
    </location>
</feature>
<sequence length="1420" mass="160289">MKKIYLLSFILFSLYSIFSQGYNIWHSTSLYQPVTFLSINLSDNKLSVGQTLYYNVYINYRDIYYIPNASLVIQIIQKNDNNNIYPFQFTSDNEVYEYVIKNIYLQPGESLNIPLNYTIPDNLPSGYYYIVAYLYTPLSEINGLPFIYYPGAYQEFYVNNPNNVPEIYIIKNDAYLSSPALYTWGTVLSSSGYYYSSLNGPSGYGVSNYINLTVGVYSSINTNATLNILISPWDDILYNPVYNYTENIQLNEGYNIINIPYINVATLNPNAYSLKITLLYNNQTESIYRLRFIVLGPTTRLDGVYLQGNGNLTFIVAPSPDHYTYPVTPNVVAEVYSNTLGFNENIQLGNISWNSTQFTYVNLQLPLNSTSFDLCINLYSNNNLNYAYCTYYIINQSNTYGIPINNLIYVNYTNNYFYICSNISGILNIGYNSESNIIYTTNINNNCLNYTLSSGVYYISFYSSQYSNLWIINNTIQNITTNQTYPSAVQNHYNYFNNYLYLVVILIIIIAIILFMMKKKKVFIFALLLLPILFNIHSQGLYLSTNQICTPSDSLNITTQGFNGTVTVSYEFYNPSNPLQIFAIGNYSYLGNITPVYNYTVYFSNLPLNLPNNINSATVDYNITVQNCTVSGKNLQLLSCDQYNYTGFIYLNYPYYFEYYTNSIYQGADDAGQIIPGCPSSNNLLNNTYFNFTVILPNGTTVVTRTNCPGSGDPDWGQNLCDLNIINYDTNAGNYTYYGEYYYDNTSFNQSFIDNPLQVLVAIPGEFTTQSCSHAITITNINSSSNPLSIYFSYYGPYSGTYYTYYNGIYVLAQNTSVGFNVSGGYDKLCSDGATWTASATAAAWLYSSNQYYNPSSFQYVQGMSNLPFNFTQYNIDRNDVYNVYPNEGILLNGSPPILSYFTLYNFSNNVGYYVIYQDYIKTRCTDPANYICDANGTLCNIGYIAGQAEGWLPIYPEPGYYLLVINPNATVYLQNLTYYPYIYNTNPGDAIYIGNITNVGIGNLTVNVNWTLPNDPNSTFLLQQQQYSPLYIYFPTNLCPHYDCTINYSVTYQNAYGLTVYSPVTYYGYVNINWDTLNIYTNPSLTQITYGQPSNITIAVQNTGPVPAENISVQNIYYNSSCIQILNTGSQINSLNPNQIGYLNVEINVTNLYCSPQDYNITFTIYGWNTYIYNYSIILPISYIISPPNGAQLQSLTTFNIVDKNAQTCYIVFNGAQFSRNCNSDFEYQQYMCAGSLCNTQIQSINNYAEFYENYIYYNYLTNQSSIMGIAVATNVISLYVGQEYKYPVLIKNLVPSDIQCSLVPTPSTTNDKATVTNYSINGIVTNNFVIGPYGSAELDINILGASSGVSSLVYGIICNSTYGSSSFSTQVPIYVLGPNNVIANYTQSQIIVSEKVSPTDLIGIGGLIVGLLALFNII</sequence>
<name>A0A2T9WUS2_NANST</name>
<keyword evidence="1" id="KW-0472">Membrane</keyword>
<dbReference type="EMBL" id="QEFH01000003">
    <property type="protein sequence ID" value="PVU71583.1"/>
    <property type="molecule type" value="Genomic_DNA"/>
</dbReference>
<organism evidence="2 3">
    <name type="scientific">Nanobsidianus stetteri</name>
    <dbReference type="NCBI Taxonomy" id="1294122"/>
    <lineage>
        <taxon>Archaea</taxon>
        <taxon>Nanobdellota</taxon>
        <taxon>Candidatus Nanoarchaeia</taxon>
        <taxon>Nanoarchaeales</taxon>
        <taxon>Nanopusillaceae</taxon>
        <taxon>Candidatus Nanobsidianus</taxon>
    </lineage>
</organism>
<reference evidence="2 3" key="1">
    <citation type="journal article" date="2015" name="Appl. Environ. Microbiol.">
        <title>Nanoarchaeota, Their Sulfolobales Host, and Nanoarchaeota Virus Distribution across Yellowstone National Park Hot Springs.</title>
        <authorList>
            <person name="Munson-McGee J.H."/>
            <person name="Field E.K."/>
            <person name="Bateson M."/>
            <person name="Rooney C."/>
            <person name="Stepanauskas R."/>
            <person name="Young M.J."/>
        </authorList>
    </citation>
    <scope>NUCLEOTIDE SEQUENCE [LARGE SCALE GENOMIC DNA]</scope>
    <source>
        <strain evidence="2">SCGC AB-777_O03</strain>
    </source>
</reference>
<evidence type="ECO:0000313" key="3">
    <source>
        <dbReference type="Proteomes" id="UP000245908"/>
    </source>
</evidence>
<comment type="caution">
    <text evidence="2">The sequence shown here is derived from an EMBL/GenBank/DDBJ whole genome shotgun (WGS) entry which is preliminary data.</text>
</comment>
<proteinExistence type="predicted"/>
<keyword evidence="1" id="KW-0812">Transmembrane</keyword>
<dbReference type="Proteomes" id="UP000245908">
    <property type="component" value="Unassembled WGS sequence"/>
</dbReference>
<keyword evidence="1" id="KW-1133">Transmembrane helix</keyword>
<gene>
    <name evidence="2" type="ORF">DDW05_00570</name>
</gene>
<evidence type="ECO:0000313" key="2">
    <source>
        <dbReference type="EMBL" id="PVU71583.1"/>
    </source>
</evidence>
<feature type="transmembrane region" description="Helical" evidence="1">
    <location>
        <begin position="499"/>
        <end position="516"/>
    </location>
</feature>
<evidence type="ECO:0000256" key="1">
    <source>
        <dbReference type="SAM" id="Phobius"/>
    </source>
</evidence>
<protein>
    <submittedName>
        <fullName evidence="2">Uncharacterized protein</fullName>
    </submittedName>
</protein>